<keyword evidence="3" id="KW-1185">Reference proteome</keyword>
<comment type="caution">
    <text evidence="2">The sequence shown here is derived from an EMBL/GenBank/DDBJ whole genome shotgun (WGS) entry which is preliminary data.</text>
</comment>
<dbReference type="Proteomes" id="UP001066276">
    <property type="component" value="Chromosome 2_1"/>
</dbReference>
<gene>
    <name evidence="2" type="ORF">NDU88_003257</name>
</gene>
<dbReference type="AlphaFoldDB" id="A0AAV7VG29"/>
<feature type="region of interest" description="Disordered" evidence="1">
    <location>
        <begin position="1"/>
        <end position="87"/>
    </location>
</feature>
<evidence type="ECO:0000313" key="2">
    <source>
        <dbReference type="EMBL" id="KAJ1199421.1"/>
    </source>
</evidence>
<evidence type="ECO:0000313" key="3">
    <source>
        <dbReference type="Proteomes" id="UP001066276"/>
    </source>
</evidence>
<evidence type="ECO:0000256" key="1">
    <source>
        <dbReference type="SAM" id="MobiDB-lite"/>
    </source>
</evidence>
<protein>
    <submittedName>
        <fullName evidence="2">Uncharacterized protein</fullName>
    </submittedName>
</protein>
<accession>A0AAV7VG29</accession>
<dbReference type="EMBL" id="JANPWB010000003">
    <property type="protein sequence ID" value="KAJ1199421.1"/>
    <property type="molecule type" value="Genomic_DNA"/>
</dbReference>
<sequence length="87" mass="9364">MRGGGWSERIHTGDYRGPTSKNLEDPGGEETPRAIGNPREQCKTRARNHCGPNPGRRQLAPGSRTLGPATLQEKRDQVRCGAGDGQG</sequence>
<organism evidence="2 3">
    <name type="scientific">Pleurodeles waltl</name>
    <name type="common">Iberian ribbed newt</name>
    <dbReference type="NCBI Taxonomy" id="8319"/>
    <lineage>
        <taxon>Eukaryota</taxon>
        <taxon>Metazoa</taxon>
        <taxon>Chordata</taxon>
        <taxon>Craniata</taxon>
        <taxon>Vertebrata</taxon>
        <taxon>Euteleostomi</taxon>
        <taxon>Amphibia</taxon>
        <taxon>Batrachia</taxon>
        <taxon>Caudata</taxon>
        <taxon>Salamandroidea</taxon>
        <taxon>Salamandridae</taxon>
        <taxon>Pleurodelinae</taxon>
        <taxon>Pleurodeles</taxon>
    </lineage>
</organism>
<reference evidence="2" key="1">
    <citation type="journal article" date="2022" name="bioRxiv">
        <title>Sequencing and chromosome-scale assembly of the giantPleurodeles waltlgenome.</title>
        <authorList>
            <person name="Brown T."/>
            <person name="Elewa A."/>
            <person name="Iarovenko S."/>
            <person name="Subramanian E."/>
            <person name="Araus A.J."/>
            <person name="Petzold A."/>
            <person name="Susuki M."/>
            <person name="Suzuki K.-i.T."/>
            <person name="Hayashi T."/>
            <person name="Toyoda A."/>
            <person name="Oliveira C."/>
            <person name="Osipova E."/>
            <person name="Leigh N.D."/>
            <person name="Simon A."/>
            <person name="Yun M.H."/>
        </authorList>
    </citation>
    <scope>NUCLEOTIDE SEQUENCE</scope>
    <source>
        <strain evidence="2">20211129_DDA</strain>
        <tissue evidence="2">Liver</tissue>
    </source>
</reference>
<name>A0AAV7VG29_PLEWA</name>
<proteinExistence type="predicted"/>